<protein>
    <submittedName>
        <fullName evidence="5">GntR family transcriptional regulator</fullName>
    </submittedName>
</protein>
<evidence type="ECO:0000313" key="5">
    <source>
        <dbReference type="EMBL" id="NYZ22914.1"/>
    </source>
</evidence>
<accession>A0ABX2TFH8</accession>
<dbReference type="Gene3D" id="1.10.10.10">
    <property type="entry name" value="Winged helix-like DNA-binding domain superfamily/Winged helix DNA-binding domain"/>
    <property type="match status" value="1"/>
</dbReference>
<dbReference type="Pfam" id="PF00392">
    <property type="entry name" value="GntR"/>
    <property type="match status" value="1"/>
</dbReference>
<dbReference type="CDD" id="cd07377">
    <property type="entry name" value="WHTH_GntR"/>
    <property type="match status" value="1"/>
</dbReference>
<dbReference type="RefSeq" id="WP_180284695.1">
    <property type="nucleotide sequence ID" value="NZ_JABFDB010000023.1"/>
</dbReference>
<evidence type="ECO:0000256" key="2">
    <source>
        <dbReference type="ARBA" id="ARBA00023125"/>
    </source>
</evidence>
<organism evidence="5 6">
    <name type="scientific">Azospirillum oleiclasticum</name>
    <dbReference type="NCBI Taxonomy" id="2735135"/>
    <lineage>
        <taxon>Bacteria</taxon>
        <taxon>Pseudomonadati</taxon>
        <taxon>Pseudomonadota</taxon>
        <taxon>Alphaproteobacteria</taxon>
        <taxon>Rhodospirillales</taxon>
        <taxon>Azospirillaceae</taxon>
        <taxon>Azospirillum</taxon>
    </lineage>
</organism>
<gene>
    <name evidence="5" type="ORF">HND93_24675</name>
</gene>
<evidence type="ECO:0000256" key="3">
    <source>
        <dbReference type="ARBA" id="ARBA00023163"/>
    </source>
</evidence>
<dbReference type="InterPro" id="IPR036390">
    <property type="entry name" value="WH_DNA-bd_sf"/>
</dbReference>
<dbReference type="SUPFAM" id="SSF46785">
    <property type="entry name" value="Winged helix' DNA-binding domain"/>
    <property type="match status" value="1"/>
</dbReference>
<dbReference type="PANTHER" id="PTHR43537:SF50">
    <property type="entry name" value="TRANSCRIPTIONAL REGULATORY PROTEIN"/>
    <property type="match status" value="1"/>
</dbReference>
<dbReference type="SMART" id="SM00345">
    <property type="entry name" value="HTH_GNTR"/>
    <property type="match status" value="1"/>
</dbReference>
<dbReference type="SUPFAM" id="SSF48008">
    <property type="entry name" value="GntR ligand-binding domain-like"/>
    <property type="match status" value="1"/>
</dbReference>
<dbReference type="SMART" id="SM00895">
    <property type="entry name" value="FCD"/>
    <property type="match status" value="1"/>
</dbReference>
<dbReference type="EMBL" id="JABFDB010000023">
    <property type="protein sequence ID" value="NYZ22914.1"/>
    <property type="molecule type" value="Genomic_DNA"/>
</dbReference>
<evidence type="ECO:0000259" key="4">
    <source>
        <dbReference type="PROSITE" id="PS50949"/>
    </source>
</evidence>
<evidence type="ECO:0000256" key="1">
    <source>
        <dbReference type="ARBA" id="ARBA00023015"/>
    </source>
</evidence>
<dbReference type="Gene3D" id="1.20.120.530">
    <property type="entry name" value="GntR ligand-binding domain-like"/>
    <property type="match status" value="1"/>
</dbReference>
<reference evidence="5 6" key="1">
    <citation type="submission" date="2020-05" db="EMBL/GenBank/DDBJ databases">
        <title>Azospirillum oleiclasticum sp. nov, a nitrogen-fixing and heavy crude oil-emulsifying bacterium isolated from the crude oil of Yumen Oilfield.</title>
        <authorList>
            <person name="Wu D."/>
            <person name="Cai M."/>
            <person name="Zhang X."/>
        </authorList>
    </citation>
    <scope>NUCLEOTIDE SEQUENCE [LARGE SCALE GENOMIC DNA]</scope>
    <source>
        <strain evidence="5 6">ROY-1-1-2</strain>
    </source>
</reference>
<dbReference type="Pfam" id="PF07729">
    <property type="entry name" value="FCD"/>
    <property type="match status" value="1"/>
</dbReference>
<sequence>MKSLKLEPQKSRARLVFERLRDAIIDGEFALGSMIPEETLAQSFGVSRTPVREALNLLQIQGLVVIRPQVGSFVFSPSVGDVEALCRFRMILEPRAAELAFAHDRAGVVEALERAVAAMEAAVAAGDTVAYGRADTAFHDSIVARSGNAYVEEAYRLVASRVAALRTNLSSPVDVMTPRSYQEHRRLLDLFDRGDFAAYEALMTAHIQGSGRTYVTTLEARPESRSG</sequence>
<keyword evidence="3" id="KW-0804">Transcription</keyword>
<comment type="caution">
    <text evidence="5">The sequence shown here is derived from an EMBL/GenBank/DDBJ whole genome shotgun (WGS) entry which is preliminary data.</text>
</comment>
<feature type="domain" description="HTH gntR-type" evidence="4">
    <location>
        <begin position="10"/>
        <end position="77"/>
    </location>
</feature>
<dbReference type="PANTHER" id="PTHR43537">
    <property type="entry name" value="TRANSCRIPTIONAL REGULATOR, GNTR FAMILY"/>
    <property type="match status" value="1"/>
</dbReference>
<keyword evidence="1" id="KW-0805">Transcription regulation</keyword>
<dbReference type="InterPro" id="IPR011711">
    <property type="entry name" value="GntR_C"/>
</dbReference>
<keyword evidence="2" id="KW-0238">DNA-binding</keyword>
<dbReference type="InterPro" id="IPR036388">
    <property type="entry name" value="WH-like_DNA-bd_sf"/>
</dbReference>
<keyword evidence="6" id="KW-1185">Reference proteome</keyword>
<name>A0ABX2TFH8_9PROT</name>
<dbReference type="PRINTS" id="PR00035">
    <property type="entry name" value="HTHGNTR"/>
</dbReference>
<proteinExistence type="predicted"/>
<dbReference type="PROSITE" id="PS50949">
    <property type="entry name" value="HTH_GNTR"/>
    <property type="match status" value="1"/>
</dbReference>
<dbReference type="InterPro" id="IPR008920">
    <property type="entry name" value="TF_FadR/GntR_C"/>
</dbReference>
<dbReference type="InterPro" id="IPR000524">
    <property type="entry name" value="Tscrpt_reg_HTH_GntR"/>
</dbReference>
<dbReference type="Proteomes" id="UP000584642">
    <property type="component" value="Unassembled WGS sequence"/>
</dbReference>
<evidence type="ECO:0000313" key="6">
    <source>
        <dbReference type="Proteomes" id="UP000584642"/>
    </source>
</evidence>